<feature type="compositionally biased region" description="Polar residues" evidence="1">
    <location>
        <begin position="470"/>
        <end position="487"/>
    </location>
</feature>
<feature type="region of interest" description="Disordered" evidence="1">
    <location>
        <begin position="918"/>
        <end position="937"/>
    </location>
</feature>
<feature type="compositionally biased region" description="Low complexity" evidence="1">
    <location>
        <begin position="8"/>
        <end position="26"/>
    </location>
</feature>
<gene>
    <name evidence="3" type="ORF">DNF11_0140</name>
</gene>
<feature type="compositionally biased region" description="Low complexity" evidence="1">
    <location>
        <begin position="570"/>
        <end position="581"/>
    </location>
</feature>
<feature type="region of interest" description="Disordered" evidence="1">
    <location>
        <begin position="653"/>
        <end position="705"/>
    </location>
</feature>
<organism evidence="3 4">
    <name type="scientific">Malassezia restricta (strain ATCC 96810 / NBRC 103918 / CBS 7877)</name>
    <name type="common">Seborrheic dermatitis infection agent</name>
    <dbReference type="NCBI Taxonomy" id="425264"/>
    <lineage>
        <taxon>Eukaryota</taxon>
        <taxon>Fungi</taxon>
        <taxon>Dikarya</taxon>
        <taxon>Basidiomycota</taxon>
        <taxon>Ustilaginomycotina</taxon>
        <taxon>Malasseziomycetes</taxon>
        <taxon>Malasseziales</taxon>
        <taxon>Malasseziaceae</taxon>
        <taxon>Malassezia</taxon>
    </lineage>
</organism>
<feature type="region of interest" description="Disordered" evidence="1">
    <location>
        <begin position="742"/>
        <end position="806"/>
    </location>
</feature>
<dbReference type="InterPro" id="IPR035899">
    <property type="entry name" value="DBL_dom_sf"/>
</dbReference>
<feature type="compositionally biased region" description="Polar residues" evidence="1">
    <location>
        <begin position="589"/>
        <end position="618"/>
    </location>
</feature>
<reference evidence="3 4" key="1">
    <citation type="submission" date="2018-10" db="EMBL/GenBank/DDBJ databases">
        <title>Complete genome sequence of Malassezia restricta CBS 7877.</title>
        <authorList>
            <person name="Morand S.C."/>
            <person name="Bertignac M."/>
            <person name="Iltis A."/>
            <person name="Kolder I."/>
            <person name="Pirovano W."/>
            <person name="Jourdain R."/>
            <person name="Clavaud C."/>
        </authorList>
    </citation>
    <scope>NUCLEOTIDE SEQUENCE [LARGE SCALE GENOMIC DNA]</scope>
    <source>
        <strain evidence="3 4">CBS 7877</strain>
    </source>
</reference>
<dbReference type="Proteomes" id="UP000269793">
    <property type="component" value="Chromosome I"/>
</dbReference>
<dbReference type="VEuPathDB" id="FungiDB:DNF11_0140"/>
<evidence type="ECO:0000256" key="1">
    <source>
        <dbReference type="SAM" id="MobiDB-lite"/>
    </source>
</evidence>
<feature type="region of interest" description="Disordered" evidence="1">
    <location>
        <begin position="1"/>
        <end position="52"/>
    </location>
</feature>
<protein>
    <submittedName>
        <fullName evidence="3">RhoGEF domain protein</fullName>
    </submittedName>
</protein>
<sequence length="937" mass="101501">MSGGSGTGAPAPTLAPLRPAPSTAPSMSNGMLPQDSRANPDAPLQRRRTNPLGELISTETRYVHELGITLHRVAAAWNPKDLPAKDVDAMFRALHTVFRTNSEFLRALQEIGPNPSSPKGLGNLLMHWIDTLQPSYSHYIDVYTPHLDTRPDIAHHVRLPSVLQNVNRQIPRNDYPTGWTLDRFFELPILRLVFYKKLYGRLLRNAQPGRSDHTLLLTANEKLDALNQRAQRQKSSLGSIPANQKGLVSTSSPLPTEPRLMSPVSPVKGRALVPPHEGAVPPWTQSAQSITSSILLQSLDQMQTRIDSTHTVDIFTMEPKNCRLQLVLPGLSFERALRLTDGAKLEILPAQGKPLMIQHARLILLTDLILVAEDVALSPPGAPDIKLIFPPLSGRFIDAFDDTRWGPACVRLSIMNRVSMVIHLASTERKHEWLQALSACKSFSGHLRPHQNQSPSPSKSAPQIAAPMPSQMTSRPPARSQTPNQPSKVPAPLSSPARPPQPLVPSGQSSRPAQAAQPGTPSMVRPPLLPDALAPGTPGAQSTRHEPAPVPSLVHSGLGMAARPAPPLSAPSAVPVSSASSPPTPSASFHPTAQNVRTGQESTIPRPSIGTPFTSAQNKAVRPPALPPLLPHTITNANLPGVPLAEQDISFVSPPLSPELPTRANSLASQDSFPRIPRRLDTPDSMLQRPDDATRPGGSTAMSFGSASEKAMGNMIPQSPGPEQRRSPLFVRNPIRTATVPVPAASASASSSPPQPPRALSRSASQSQLGEHIQGNGAVLPSQMNRSKPQRNSNEWMHEPDDEENDNDVANARRMLAHEAQSFNLCAQMRCKVFLKHSYAQWRALGPARLRLYHLRPSNTNQLVVENDKKTIISSIILPIAVQRVGRTGLAVELSDYGRLTGVVYMLHMRSEESANGLHQQLLTGSTRSPVSSPQLS</sequence>
<keyword evidence="4" id="KW-1185">Reference proteome</keyword>
<feature type="compositionally biased region" description="Polar residues" evidence="1">
    <location>
        <begin position="450"/>
        <end position="461"/>
    </location>
</feature>
<dbReference type="STRING" id="425264.A0A3G2RZE6"/>
<dbReference type="SUPFAM" id="SSF48065">
    <property type="entry name" value="DBL homology domain (DH-domain)"/>
    <property type="match status" value="1"/>
</dbReference>
<evidence type="ECO:0000259" key="2">
    <source>
        <dbReference type="PROSITE" id="PS50010"/>
    </source>
</evidence>
<feature type="region of interest" description="Disordered" evidence="1">
    <location>
        <begin position="445"/>
        <end position="627"/>
    </location>
</feature>
<feature type="region of interest" description="Disordered" evidence="1">
    <location>
        <begin position="229"/>
        <end position="260"/>
    </location>
</feature>
<dbReference type="Pfam" id="PF00621">
    <property type="entry name" value="RhoGEF"/>
    <property type="match status" value="1"/>
</dbReference>
<feature type="compositionally biased region" description="Low complexity" evidence="1">
    <location>
        <begin position="742"/>
        <end position="765"/>
    </location>
</feature>
<dbReference type="AlphaFoldDB" id="A0A3G2RZE6"/>
<feature type="compositionally biased region" description="Polar residues" evidence="1">
    <location>
        <begin position="663"/>
        <end position="672"/>
    </location>
</feature>
<dbReference type="OrthoDB" id="6244550at2759"/>
<dbReference type="PROSITE" id="PS50010">
    <property type="entry name" value="DH_2"/>
    <property type="match status" value="1"/>
</dbReference>
<evidence type="ECO:0000313" key="4">
    <source>
        <dbReference type="Proteomes" id="UP000269793"/>
    </source>
</evidence>
<dbReference type="SMART" id="SM00325">
    <property type="entry name" value="RhoGEF"/>
    <property type="match status" value="1"/>
</dbReference>
<proteinExistence type="predicted"/>
<feature type="compositionally biased region" description="Polar residues" evidence="1">
    <location>
        <begin position="782"/>
        <end position="795"/>
    </location>
</feature>
<dbReference type="GO" id="GO:0005085">
    <property type="term" value="F:guanyl-nucleotide exchange factor activity"/>
    <property type="evidence" value="ECO:0007669"/>
    <property type="project" value="InterPro"/>
</dbReference>
<feature type="compositionally biased region" description="Polar residues" evidence="1">
    <location>
        <begin position="506"/>
        <end position="520"/>
    </location>
</feature>
<dbReference type="InterPro" id="IPR000219">
    <property type="entry name" value="DH_dom"/>
</dbReference>
<dbReference type="EMBL" id="CP033148">
    <property type="protein sequence ID" value="AYO41090.1"/>
    <property type="molecule type" value="Genomic_DNA"/>
</dbReference>
<evidence type="ECO:0000313" key="3">
    <source>
        <dbReference type="EMBL" id="AYO41090.1"/>
    </source>
</evidence>
<dbReference type="Gene3D" id="1.20.900.10">
    <property type="entry name" value="Dbl homology (DH) domain"/>
    <property type="match status" value="1"/>
</dbReference>
<feature type="compositionally biased region" description="Polar residues" evidence="1">
    <location>
        <begin position="229"/>
        <end position="254"/>
    </location>
</feature>
<accession>A0A3G2RZE6</accession>
<name>A0A3G2RZE6_MALR7</name>
<feature type="domain" description="DH" evidence="2">
    <location>
        <begin position="47"/>
        <end position="233"/>
    </location>
</feature>